<accession>A0A060LYX8</accession>
<keyword evidence="1 3" id="KW-0820">tRNA-binding</keyword>
<protein>
    <submittedName>
        <fullName evidence="5">Secretion chaperone CsaA</fullName>
    </submittedName>
</protein>
<evidence type="ECO:0000313" key="6">
    <source>
        <dbReference type="Proteomes" id="UP000027142"/>
    </source>
</evidence>
<dbReference type="NCBIfam" id="NF007495">
    <property type="entry name" value="PRK10089.1-4"/>
    <property type="match status" value="1"/>
</dbReference>
<keyword evidence="2 3" id="KW-0694">RNA-binding</keyword>
<dbReference type="InterPro" id="IPR012340">
    <property type="entry name" value="NA-bd_OB-fold"/>
</dbReference>
<dbReference type="STRING" id="1246626.BleG1_0396"/>
<proteinExistence type="predicted"/>
<name>A0A060LYX8_9BACI</name>
<evidence type="ECO:0000256" key="3">
    <source>
        <dbReference type="PROSITE-ProRule" id="PRU00209"/>
    </source>
</evidence>
<dbReference type="OrthoDB" id="9794564at2"/>
<sequence length="109" mass="11608">MATIDTFKELDIRVGTIVHAEFFAEARKPAIKLKVDLGDVGVKASSAQLTKRYEAADLIGKQVLAVVNFPSMNIAGFTSEILVLGAVPNKEDVVLIQPEVAVANGTRVG</sequence>
<dbReference type="PANTHER" id="PTHR11586:SF37">
    <property type="entry name" value="TRNA-BINDING DOMAIN-CONTAINING PROTEIN"/>
    <property type="match status" value="1"/>
</dbReference>
<feature type="domain" description="TRNA-binding" evidence="4">
    <location>
        <begin position="6"/>
        <end position="109"/>
    </location>
</feature>
<dbReference type="InterPro" id="IPR051270">
    <property type="entry name" value="Tyrosine-tRNA_ligase_regulator"/>
</dbReference>
<keyword evidence="6" id="KW-1185">Reference proteome</keyword>
<gene>
    <name evidence="5" type="ORF">BleG1_0396</name>
</gene>
<dbReference type="CDD" id="cd02798">
    <property type="entry name" value="tRNA_bind_CsaA"/>
    <property type="match status" value="1"/>
</dbReference>
<dbReference type="FunFam" id="2.40.50.140:FF:000165">
    <property type="entry name" value="Chaperone CsaA"/>
    <property type="match status" value="1"/>
</dbReference>
<dbReference type="NCBIfam" id="NF007494">
    <property type="entry name" value="PRK10089.1-3"/>
    <property type="match status" value="1"/>
</dbReference>
<dbReference type="GO" id="GO:0000049">
    <property type="term" value="F:tRNA binding"/>
    <property type="evidence" value="ECO:0007669"/>
    <property type="project" value="UniProtKB-UniRule"/>
</dbReference>
<dbReference type="EMBL" id="CP003923">
    <property type="protein sequence ID" value="AIC93004.1"/>
    <property type="molecule type" value="Genomic_DNA"/>
</dbReference>
<dbReference type="InterPro" id="IPR002547">
    <property type="entry name" value="tRNA-bd_dom"/>
</dbReference>
<evidence type="ECO:0000259" key="4">
    <source>
        <dbReference type="PROSITE" id="PS50886"/>
    </source>
</evidence>
<dbReference type="NCBIfam" id="TIGR02222">
    <property type="entry name" value="chap_CsaA"/>
    <property type="match status" value="1"/>
</dbReference>
<dbReference type="PANTHER" id="PTHR11586">
    <property type="entry name" value="TRNA-AMINOACYLATION COFACTOR ARC1 FAMILY MEMBER"/>
    <property type="match status" value="1"/>
</dbReference>
<reference evidence="5 6" key="1">
    <citation type="journal article" date="2014" name="Gene">
        <title>A comparative genomic analysis of the alkalitolerant soil bacterium Bacillus lehensis G1.</title>
        <authorList>
            <person name="Noor Y.M."/>
            <person name="Samsulrizal N.H."/>
            <person name="Jema'on N.A."/>
            <person name="Low K.O."/>
            <person name="Ramli A.N."/>
            <person name="Alias N.I."/>
            <person name="Damis S.I."/>
            <person name="Fuzi S.F."/>
            <person name="Isa M.N."/>
            <person name="Murad A.M."/>
            <person name="Raih M.F."/>
            <person name="Bakar F.D."/>
            <person name="Najimudin N."/>
            <person name="Mahadi N.M."/>
            <person name="Illias R.M."/>
        </authorList>
    </citation>
    <scope>NUCLEOTIDE SEQUENCE [LARGE SCALE GENOMIC DNA]</scope>
    <source>
        <strain evidence="5 6">G1</strain>
    </source>
</reference>
<dbReference type="eggNOG" id="COG0073">
    <property type="taxonomic scope" value="Bacteria"/>
</dbReference>
<dbReference type="PATRIC" id="fig|1246626.3.peg.386"/>
<dbReference type="KEGG" id="ble:BleG1_0396"/>
<dbReference type="RefSeq" id="WP_038476585.1">
    <property type="nucleotide sequence ID" value="NZ_CP003923.1"/>
</dbReference>
<dbReference type="Gene3D" id="2.40.50.140">
    <property type="entry name" value="Nucleic acid-binding proteins"/>
    <property type="match status" value="1"/>
</dbReference>
<dbReference type="Proteomes" id="UP000027142">
    <property type="component" value="Chromosome"/>
</dbReference>
<dbReference type="Pfam" id="PF01588">
    <property type="entry name" value="tRNA_bind"/>
    <property type="match status" value="1"/>
</dbReference>
<dbReference type="SUPFAM" id="SSF50249">
    <property type="entry name" value="Nucleic acid-binding proteins"/>
    <property type="match status" value="1"/>
</dbReference>
<organism evidence="5 6">
    <name type="scientific">Shouchella lehensis G1</name>
    <dbReference type="NCBI Taxonomy" id="1246626"/>
    <lineage>
        <taxon>Bacteria</taxon>
        <taxon>Bacillati</taxon>
        <taxon>Bacillota</taxon>
        <taxon>Bacilli</taxon>
        <taxon>Bacillales</taxon>
        <taxon>Bacillaceae</taxon>
        <taxon>Shouchella</taxon>
    </lineage>
</organism>
<dbReference type="PROSITE" id="PS50886">
    <property type="entry name" value="TRBD"/>
    <property type="match status" value="1"/>
</dbReference>
<dbReference type="HOGENOM" id="CLU_065946_2_1_9"/>
<dbReference type="InterPro" id="IPR008231">
    <property type="entry name" value="CsaA"/>
</dbReference>
<evidence type="ECO:0000256" key="2">
    <source>
        <dbReference type="ARBA" id="ARBA00022884"/>
    </source>
</evidence>
<evidence type="ECO:0000313" key="5">
    <source>
        <dbReference type="EMBL" id="AIC93004.1"/>
    </source>
</evidence>
<evidence type="ECO:0000256" key="1">
    <source>
        <dbReference type="ARBA" id="ARBA00022555"/>
    </source>
</evidence>
<dbReference type="AlphaFoldDB" id="A0A060LYX8"/>